<gene>
    <name evidence="1" type="ORF">DN752_03220</name>
</gene>
<sequence length="165" mass="18435">MVGCLKGSFPVHTNQQGRTNQALKLQFCIQSPSALFMAKIIIVEKDIDLADNICEMLKYGNFHPVAISSISDGFDLPNTKPSLFIIGIDDEVDKAYVDRINNLCQKFNCPIIFLSPGIQHGCTKESCQCISKTAIIDKPFTFRSLHTAVHKLLNEQRTKTNMCIN</sequence>
<name>A0A2Z4IEN3_9BACT</name>
<evidence type="ECO:0000313" key="1">
    <source>
        <dbReference type="EMBL" id="AWW29230.1"/>
    </source>
</evidence>
<dbReference type="AlphaFoldDB" id="A0A2Z4IEN3"/>
<dbReference type="KEGG" id="est:DN752_03220"/>
<dbReference type="OrthoDB" id="838810at2"/>
<evidence type="ECO:0008006" key="3">
    <source>
        <dbReference type="Google" id="ProtNLM"/>
    </source>
</evidence>
<proteinExistence type="predicted"/>
<organism evidence="1 2">
    <name type="scientific">Echinicola strongylocentroti</name>
    <dbReference type="NCBI Taxonomy" id="1795355"/>
    <lineage>
        <taxon>Bacteria</taxon>
        <taxon>Pseudomonadati</taxon>
        <taxon>Bacteroidota</taxon>
        <taxon>Cytophagia</taxon>
        <taxon>Cytophagales</taxon>
        <taxon>Cyclobacteriaceae</taxon>
        <taxon>Echinicola</taxon>
    </lineage>
</organism>
<dbReference type="EMBL" id="CP030041">
    <property type="protein sequence ID" value="AWW29230.1"/>
    <property type="molecule type" value="Genomic_DNA"/>
</dbReference>
<dbReference type="Proteomes" id="UP000248688">
    <property type="component" value="Chromosome"/>
</dbReference>
<accession>A0A2Z4IEN3</accession>
<dbReference type="Gene3D" id="3.40.50.2300">
    <property type="match status" value="1"/>
</dbReference>
<dbReference type="InterPro" id="IPR011006">
    <property type="entry name" value="CheY-like_superfamily"/>
</dbReference>
<dbReference type="SUPFAM" id="SSF52172">
    <property type="entry name" value="CheY-like"/>
    <property type="match status" value="1"/>
</dbReference>
<keyword evidence="2" id="KW-1185">Reference proteome</keyword>
<reference evidence="1 2" key="1">
    <citation type="submission" date="2018-06" db="EMBL/GenBank/DDBJ databases">
        <title>Echinicola strongylocentroti sp. nov., isolated from a sea urchin Strongylocentrotus intermedius.</title>
        <authorList>
            <person name="Bae S.S."/>
        </authorList>
    </citation>
    <scope>NUCLEOTIDE SEQUENCE [LARGE SCALE GENOMIC DNA]</scope>
    <source>
        <strain evidence="1 2">MEBiC08714</strain>
    </source>
</reference>
<evidence type="ECO:0000313" key="2">
    <source>
        <dbReference type="Proteomes" id="UP000248688"/>
    </source>
</evidence>
<protein>
    <recommendedName>
        <fullName evidence="3">Response regulatory domain-containing protein</fullName>
    </recommendedName>
</protein>